<dbReference type="AlphaFoldDB" id="A0A699ZT65"/>
<dbReference type="GO" id="GO:0004845">
    <property type="term" value="F:uracil phosphoribosyltransferase activity"/>
    <property type="evidence" value="ECO:0007669"/>
    <property type="project" value="UniProtKB-EC"/>
</dbReference>
<evidence type="ECO:0000256" key="4">
    <source>
        <dbReference type="ARBA" id="ARBA00011894"/>
    </source>
</evidence>
<dbReference type="CDD" id="cd06223">
    <property type="entry name" value="PRTases_typeI"/>
    <property type="match status" value="1"/>
</dbReference>
<dbReference type="InterPro" id="IPR050054">
    <property type="entry name" value="UPRTase/APRTase"/>
</dbReference>
<dbReference type="SUPFAM" id="SSF53271">
    <property type="entry name" value="PRTase-like"/>
    <property type="match status" value="1"/>
</dbReference>
<name>A0A699ZT65_HAELA</name>
<dbReference type="EC" id="2.4.2.9" evidence="4"/>
<evidence type="ECO:0000256" key="1">
    <source>
        <dbReference type="ARBA" id="ARBA00001946"/>
    </source>
</evidence>
<feature type="non-terminal residue" evidence="11">
    <location>
        <position position="106"/>
    </location>
</feature>
<dbReference type="Gene3D" id="3.40.50.2020">
    <property type="match status" value="1"/>
</dbReference>
<keyword evidence="12" id="KW-1185">Reference proteome</keyword>
<dbReference type="InterPro" id="IPR029057">
    <property type="entry name" value="PRTase-like"/>
</dbReference>
<evidence type="ECO:0000256" key="3">
    <source>
        <dbReference type="ARBA" id="ARBA00009516"/>
    </source>
</evidence>
<dbReference type="PANTHER" id="PTHR32315:SF4">
    <property type="entry name" value="URACIL PHOSPHORIBOSYLTRANSFERASE, CHLOROPLASTIC"/>
    <property type="match status" value="1"/>
</dbReference>
<dbReference type="Pfam" id="PF14681">
    <property type="entry name" value="UPRTase"/>
    <property type="match status" value="1"/>
</dbReference>
<dbReference type="PANTHER" id="PTHR32315">
    <property type="entry name" value="ADENINE PHOSPHORIBOSYLTRANSFERASE"/>
    <property type="match status" value="1"/>
</dbReference>
<proteinExistence type="inferred from homology"/>
<accession>A0A699ZT65</accession>
<feature type="domain" description="Phosphoribosyltransferase" evidence="10">
    <location>
        <begin position="2"/>
        <end position="105"/>
    </location>
</feature>
<reference evidence="11 12" key="1">
    <citation type="submission" date="2020-02" db="EMBL/GenBank/DDBJ databases">
        <title>Draft genome sequence of Haematococcus lacustris strain NIES-144.</title>
        <authorList>
            <person name="Morimoto D."/>
            <person name="Nakagawa S."/>
            <person name="Yoshida T."/>
            <person name="Sawayama S."/>
        </authorList>
    </citation>
    <scope>NUCLEOTIDE SEQUENCE [LARGE SCALE GENOMIC DNA]</scope>
    <source>
        <strain evidence="11 12">NIES-144</strain>
    </source>
</reference>
<organism evidence="11 12">
    <name type="scientific">Haematococcus lacustris</name>
    <name type="common">Green alga</name>
    <name type="synonym">Haematococcus pluvialis</name>
    <dbReference type="NCBI Taxonomy" id="44745"/>
    <lineage>
        <taxon>Eukaryota</taxon>
        <taxon>Viridiplantae</taxon>
        <taxon>Chlorophyta</taxon>
        <taxon>core chlorophytes</taxon>
        <taxon>Chlorophyceae</taxon>
        <taxon>CS clade</taxon>
        <taxon>Chlamydomonadales</taxon>
        <taxon>Haematococcaceae</taxon>
        <taxon>Haematococcus</taxon>
    </lineage>
</organism>
<keyword evidence="9" id="KW-0342">GTP-binding</keyword>
<evidence type="ECO:0000256" key="9">
    <source>
        <dbReference type="ARBA" id="ARBA00023134"/>
    </source>
</evidence>
<feature type="non-terminal residue" evidence="11">
    <location>
        <position position="1"/>
    </location>
</feature>
<sequence length="106" mass="11655">MVIPVLRAGLVLLEQAQSVLPSHETFHVGYVRDEETLVARPYLNKLPVQFAEDDKLLITDPMLATGGTMLQVVDDCIARGAKPENIRIVSIVAAPPAMVKLSEKYK</sequence>
<evidence type="ECO:0000313" key="11">
    <source>
        <dbReference type="EMBL" id="GFH26047.1"/>
    </source>
</evidence>
<protein>
    <recommendedName>
        <fullName evidence="4">uracil phosphoribosyltransferase</fullName>
        <ecNumber evidence="4">2.4.2.9</ecNumber>
    </recommendedName>
</protein>
<evidence type="ECO:0000313" key="12">
    <source>
        <dbReference type="Proteomes" id="UP000485058"/>
    </source>
</evidence>
<evidence type="ECO:0000259" key="10">
    <source>
        <dbReference type="Pfam" id="PF14681"/>
    </source>
</evidence>
<dbReference type="EMBL" id="BLLF01003001">
    <property type="protein sequence ID" value="GFH26047.1"/>
    <property type="molecule type" value="Genomic_DNA"/>
</dbReference>
<comment type="similarity">
    <text evidence="3">Belongs to the UPRTase family.</text>
</comment>
<comment type="pathway">
    <text evidence="2">Pyrimidine metabolism; UMP biosynthesis via salvage pathway; UMP from uracil: step 1/1.</text>
</comment>
<dbReference type="GO" id="GO:0005525">
    <property type="term" value="F:GTP binding"/>
    <property type="evidence" value="ECO:0007669"/>
    <property type="project" value="UniProtKB-KW"/>
</dbReference>
<dbReference type="Proteomes" id="UP000485058">
    <property type="component" value="Unassembled WGS sequence"/>
</dbReference>
<keyword evidence="5" id="KW-0021">Allosteric enzyme</keyword>
<keyword evidence="8" id="KW-0547">Nucleotide-binding</keyword>
<evidence type="ECO:0000256" key="6">
    <source>
        <dbReference type="ARBA" id="ARBA00022676"/>
    </source>
</evidence>
<evidence type="ECO:0000256" key="7">
    <source>
        <dbReference type="ARBA" id="ARBA00022679"/>
    </source>
</evidence>
<evidence type="ECO:0000256" key="2">
    <source>
        <dbReference type="ARBA" id="ARBA00005180"/>
    </source>
</evidence>
<keyword evidence="7" id="KW-0808">Transferase</keyword>
<keyword evidence="6" id="KW-0328">Glycosyltransferase</keyword>
<dbReference type="InterPro" id="IPR000836">
    <property type="entry name" value="PRTase_dom"/>
</dbReference>
<evidence type="ECO:0000256" key="5">
    <source>
        <dbReference type="ARBA" id="ARBA00022533"/>
    </source>
</evidence>
<comment type="cofactor">
    <cofactor evidence="1">
        <name>Mg(2+)</name>
        <dbReference type="ChEBI" id="CHEBI:18420"/>
    </cofactor>
</comment>
<evidence type="ECO:0000256" key="8">
    <source>
        <dbReference type="ARBA" id="ARBA00022741"/>
    </source>
</evidence>
<gene>
    <name evidence="11" type="ORF">HaLaN_24125</name>
</gene>
<comment type="caution">
    <text evidence="11">The sequence shown here is derived from an EMBL/GenBank/DDBJ whole genome shotgun (WGS) entry which is preliminary data.</text>
</comment>